<gene>
    <name evidence="2" type="ORF">SY89_02610</name>
</gene>
<dbReference type="RefSeq" id="WP_054584312.1">
    <property type="nucleotide sequence ID" value="NZ_LGUC01000001.1"/>
</dbReference>
<comment type="caution">
    <text evidence="2">The sequence shown here is derived from an EMBL/GenBank/DDBJ whole genome shotgun (WGS) entry which is preliminary data.</text>
</comment>
<name>A0A0P7GCV9_9EURY</name>
<protein>
    <recommendedName>
        <fullName evidence="1">DUF7351 domain-containing protein</fullName>
    </recommendedName>
</protein>
<dbReference type="AlphaFoldDB" id="A0A0P7GCV9"/>
<keyword evidence="3" id="KW-1185">Reference proteome</keyword>
<evidence type="ECO:0000313" key="3">
    <source>
        <dbReference type="Proteomes" id="UP000050535"/>
    </source>
</evidence>
<feature type="domain" description="DUF7351" evidence="1">
    <location>
        <begin position="1"/>
        <end position="117"/>
    </location>
</feature>
<dbReference type="Pfam" id="PF24042">
    <property type="entry name" value="DUF7351"/>
    <property type="match status" value="1"/>
</dbReference>
<accession>A0A0P7GCV9</accession>
<organism evidence="2 3">
    <name type="scientific">Halolamina pelagica</name>
    <dbReference type="NCBI Taxonomy" id="699431"/>
    <lineage>
        <taxon>Archaea</taxon>
        <taxon>Methanobacteriati</taxon>
        <taxon>Methanobacteriota</taxon>
        <taxon>Stenosarchaea group</taxon>
        <taxon>Halobacteria</taxon>
        <taxon>Halobacteriales</taxon>
        <taxon>Haloferacaceae</taxon>
    </lineage>
</organism>
<reference evidence="3" key="1">
    <citation type="submission" date="2013-11" db="EMBL/GenBank/DDBJ databases">
        <authorList>
            <person name="Hoang H.T."/>
            <person name="Killian M.L."/>
            <person name="Madson D.M."/>
            <person name="Arruda P.H.E."/>
            <person name="Sun D."/>
            <person name="Schwartz K.J."/>
            <person name="Yoon K."/>
        </authorList>
    </citation>
    <scope>NUCLEOTIDE SEQUENCE [LARGE SCALE GENOMIC DNA]</scope>
    <source>
        <strain evidence="3">CDK2</strain>
    </source>
</reference>
<dbReference type="EMBL" id="LGUC01000001">
    <property type="protein sequence ID" value="KPN31854.1"/>
    <property type="molecule type" value="Genomic_DNA"/>
</dbReference>
<evidence type="ECO:0000259" key="1">
    <source>
        <dbReference type="Pfam" id="PF24042"/>
    </source>
</evidence>
<dbReference type="InterPro" id="IPR055775">
    <property type="entry name" value="DUF7351"/>
</dbReference>
<proteinExistence type="predicted"/>
<dbReference type="Proteomes" id="UP000050535">
    <property type="component" value="Unassembled WGS sequence"/>
</dbReference>
<sequence length="126" mass="14065">MRKGVCPYCAGTVSGALTEEGGGLEEFNERVYSSVARYVCERCSWSMHCGVPFALNMEPAVVSFFHDHGIAIFDRHPWSIYQYADDRVCSRDPWRVEVTCRIDGDVLRIVIDGDVDVIETAIEAAA</sequence>
<evidence type="ECO:0000313" key="2">
    <source>
        <dbReference type="EMBL" id="KPN31854.1"/>
    </source>
</evidence>